<dbReference type="Pfam" id="PF03625">
    <property type="entry name" value="DUF302"/>
    <property type="match status" value="1"/>
</dbReference>
<dbReference type="InterPro" id="IPR035923">
    <property type="entry name" value="TT1751-like_sf"/>
</dbReference>
<name>A0A1G5PVA0_9GAMM</name>
<evidence type="ECO:0000313" key="4">
    <source>
        <dbReference type="Proteomes" id="UP000199648"/>
    </source>
</evidence>
<dbReference type="SUPFAM" id="SSF103247">
    <property type="entry name" value="TT1751-like"/>
    <property type="match status" value="1"/>
</dbReference>
<dbReference type="PANTHER" id="PTHR38342">
    <property type="entry name" value="SLR5037 PROTEIN"/>
    <property type="match status" value="1"/>
</dbReference>
<sequence>MLRLTTLLLTLALTLPAMAAEGLITLNSRYDAAEIQQRLLTAVERAGMNVIATVDHAGAANTAGLELAPTRLVIFGNPEIGTQLMQCRRSVAIDLPMKMLVWEEEGSTRIGYNAPQYLADRHRISGCEAVLEKVGVALDKLARQASGN</sequence>
<gene>
    <name evidence="3" type="ORF">SAMN03097708_00916</name>
</gene>
<dbReference type="Proteomes" id="UP000199648">
    <property type="component" value="Unassembled WGS sequence"/>
</dbReference>
<accession>A0A1G5PVA0</accession>
<feature type="chain" id="PRO_5011654578" evidence="1">
    <location>
        <begin position="20"/>
        <end position="148"/>
    </location>
</feature>
<dbReference type="RefSeq" id="WP_217631894.1">
    <property type="nucleotide sequence ID" value="NZ_FMWD01000002.1"/>
</dbReference>
<dbReference type="EMBL" id="FMWD01000002">
    <property type="protein sequence ID" value="SCZ53357.1"/>
    <property type="molecule type" value="Genomic_DNA"/>
</dbReference>
<dbReference type="InterPro" id="IPR005180">
    <property type="entry name" value="DUF302"/>
</dbReference>
<evidence type="ECO:0000313" key="3">
    <source>
        <dbReference type="EMBL" id="SCZ53357.1"/>
    </source>
</evidence>
<feature type="domain" description="DUF302" evidence="2">
    <location>
        <begin position="54"/>
        <end position="115"/>
    </location>
</feature>
<evidence type="ECO:0000259" key="2">
    <source>
        <dbReference type="Pfam" id="PF03625"/>
    </source>
</evidence>
<organism evidence="3 4">
    <name type="scientific">Thiohalomonas denitrificans</name>
    <dbReference type="NCBI Taxonomy" id="415747"/>
    <lineage>
        <taxon>Bacteria</taxon>
        <taxon>Pseudomonadati</taxon>
        <taxon>Pseudomonadota</taxon>
        <taxon>Gammaproteobacteria</taxon>
        <taxon>Thiohalomonadales</taxon>
        <taxon>Thiohalomonadaceae</taxon>
        <taxon>Thiohalomonas</taxon>
    </lineage>
</organism>
<dbReference type="CDD" id="cd14797">
    <property type="entry name" value="DUF302"/>
    <property type="match status" value="1"/>
</dbReference>
<evidence type="ECO:0000256" key="1">
    <source>
        <dbReference type="SAM" id="SignalP"/>
    </source>
</evidence>
<keyword evidence="4" id="KW-1185">Reference proteome</keyword>
<dbReference type="AlphaFoldDB" id="A0A1G5PVA0"/>
<keyword evidence="1" id="KW-0732">Signal</keyword>
<feature type="signal peptide" evidence="1">
    <location>
        <begin position="1"/>
        <end position="19"/>
    </location>
</feature>
<proteinExistence type="predicted"/>
<protein>
    <submittedName>
        <fullName evidence="3">Uncharacterized conserved protein, DUF302 family</fullName>
    </submittedName>
</protein>
<reference evidence="3 4" key="1">
    <citation type="submission" date="2016-10" db="EMBL/GenBank/DDBJ databases">
        <authorList>
            <person name="de Groot N.N."/>
        </authorList>
    </citation>
    <scope>NUCLEOTIDE SEQUENCE [LARGE SCALE GENOMIC DNA]</scope>
    <source>
        <strain evidence="3 4">HLD2</strain>
    </source>
</reference>
<dbReference type="Gene3D" id="3.30.310.70">
    <property type="entry name" value="TT1751-like domain"/>
    <property type="match status" value="1"/>
</dbReference>
<dbReference type="PANTHER" id="PTHR38342:SF2">
    <property type="entry name" value="INNER MEMBRANE OR EXPORTED"/>
    <property type="match status" value="1"/>
</dbReference>